<dbReference type="GO" id="GO:0050660">
    <property type="term" value="F:flavin adenine dinucleotide binding"/>
    <property type="evidence" value="ECO:0007669"/>
    <property type="project" value="InterPro"/>
</dbReference>
<feature type="domain" description="DUS-like FMN-binding" evidence="7">
    <location>
        <begin position="10"/>
        <end position="204"/>
    </location>
</feature>
<keyword evidence="3" id="KW-0288">FMN</keyword>
<protein>
    <submittedName>
        <fullName evidence="8">tRNA-dihydrouridine synthase family protein</fullName>
    </submittedName>
</protein>
<keyword evidence="5" id="KW-0521">NADP</keyword>
<sequence>MLAWEMRLFLAPMQDVTDVAMMRTLARVGSLPDCFMTPYFRSTASTCAMAEANLRCIEQNETGVPVVAQLAGSEVEPLVRDARALMRLPVAGVNLNAGCPSPLVNRHGAGAALLRRPERFRAILLALRDLLPPGAFSVKCRLGWEDARAEFPRLLELLDEAQPDFVMVHARTRRQLYGGVPDEAALALAVRSLRCPVFGNGDVRT</sequence>
<dbReference type="AlphaFoldDB" id="A0A9D1V9B9"/>
<dbReference type="Pfam" id="PF01207">
    <property type="entry name" value="Dus"/>
    <property type="match status" value="1"/>
</dbReference>
<evidence type="ECO:0000256" key="5">
    <source>
        <dbReference type="ARBA" id="ARBA00022857"/>
    </source>
</evidence>
<proteinExistence type="predicted"/>
<reference evidence="8" key="1">
    <citation type="journal article" date="2021" name="PeerJ">
        <title>Extensive microbial diversity within the chicken gut microbiome revealed by metagenomics and culture.</title>
        <authorList>
            <person name="Gilroy R."/>
            <person name="Ravi A."/>
            <person name="Getino M."/>
            <person name="Pursley I."/>
            <person name="Horton D.L."/>
            <person name="Alikhan N.F."/>
            <person name="Baker D."/>
            <person name="Gharbi K."/>
            <person name="Hall N."/>
            <person name="Watson M."/>
            <person name="Adriaenssens E.M."/>
            <person name="Foster-Nyarko E."/>
            <person name="Jarju S."/>
            <person name="Secka A."/>
            <person name="Antonio M."/>
            <person name="Oren A."/>
            <person name="Chaudhuri R.R."/>
            <person name="La Ragione R."/>
            <person name="Hildebrand F."/>
            <person name="Pallen M.J."/>
        </authorList>
    </citation>
    <scope>NUCLEOTIDE SEQUENCE</scope>
    <source>
        <strain evidence="8">14975</strain>
    </source>
</reference>
<dbReference type="PANTHER" id="PTHR45846">
    <property type="entry name" value="TRNA-DIHYDROURIDINE(47) SYNTHASE [NAD(P)(+)]-LIKE"/>
    <property type="match status" value="1"/>
</dbReference>
<evidence type="ECO:0000256" key="6">
    <source>
        <dbReference type="ARBA" id="ARBA00023002"/>
    </source>
</evidence>
<organism evidence="8 9">
    <name type="scientific">Candidatus Akkermansia intestinigallinarum</name>
    <dbReference type="NCBI Taxonomy" id="2838431"/>
    <lineage>
        <taxon>Bacteria</taxon>
        <taxon>Pseudomonadati</taxon>
        <taxon>Verrucomicrobiota</taxon>
        <taxon>Verrucomicrobiia</taxon>
        <taxon>Verrucomicrobiales</taxon>
        <taxon>Akkermansiaceae</taxon>
        <taxon>Akkermansia</taxon>
    </lineage>
</organism>
<evidence type="ECO:0000313" key="8">
    <source>
        <dbReference type="EMBL" id="HIX18993.1"/>
    </source>
</evidence>
<comment type="caution">
    <text evidence="8">The sequence shown here is derived from an EMBL/GenBank/DDBJ whole genome shotgun (WGS) entry which is preliminary data.</text>
</comment>
<accession>A0A9D1V9B9</accession>
<dbReference type="PANTHER" id="PTHR45846:SF1">
    <property type="entry name" value="TRNA-DIHYDROURIDINE(47) SYNTHASE [NAD(P)(+)]-LIKE"/>
    <property type="match status" value="1"/>
</dbReference>
<gene>
    <name evidence="8" type="ORF">H9862_00145</name>
</gene>
<comment type="cofactor">
    <cofactor evidence="1">
        <name>FMN</name>
        <dbReference type="ChEBI" id="CHEBI:58210"/>
    </cofactor>
</comment>
<dbReference type="Gene3D" id="3.20.20.70">
    <property type="entry name" value="Aldolase class I"/>
    <property type="match status" value="1"/>
</dbReference>
<dbReference type="GO" id="GO:0017150">
    <property type="term" value="F:tRNA dihydrouridine synthase activity"/>
    <property type="evidence" value="ECO:0007669"/>
    <property type="project" value="InterPro"/>
</dbReference>
<name>A0A9D1V9B9_9BACT</name>
<evidence type="ECO:0000313" key="9">
    <source>
        <dbReference type="Proteomes" id="UP000823964"/>
    </source>
</evidence>
<evidence type="ECO:0000256" key="2">
    <source>
        <dbReference type="ARBA" id="ARBA00022630"/>
    </source>
</evidence>
<keyword evidence="6" id="KW-0560">Oxidoreductase</keyword>
<dbReference type="EMBL" id="DXFQ01000004">
    <property type="protein sequence ID" value="HIX18993.1"/>
    <property type="molecule type" value="Genomic_DNA"/>
</dbReference>
<reference evidence="8" key="2">
    <citation type="submission" date="2021-04" db="EMBL/GenBank/DDBJ databases">
        <authorList>
            <person name="Gilroy R."/>
        </authorList>
    </citation>
    <scope>NUCLEOTIDE SEQUENCE</scope>
    <source>
        <strain evidence="8">14975</strain>
    </source>
</reference>
<dbReference type="InterPro" id="IPR035587">
    <property type="entry name" value="DUS-like_FMN-bd"/>
</dbReference>
<dbReference type="PROSITE" id="PS01136">
    <property type="entry name" value="UPF0034"/>
    <property type="match status" value="1"/>
</dbReference>
<dbReference type="InterPro" id="IPR013785">
    <property type="entry name" value="Aldolase_TIM"/>
</dbReference>
<evidence type="ECO:0000256" key="4">
    <source>
        <dbReference type="ARBA" id="ARBA00022694"/>
    </source>
</evidence>
<dbReference type="InterPro" id="IPR018517">
    <property type="entry name" value="tRNA_hU_synthase_CS"/>
</dbReference>
<evidence type="ECO:0000256" key="1">
    <source>
        <dbReference type="ARBA" id="ARBA00001917"/>
    </source>
</evidence>
<evidence type="ECO:0000259" key="7">
    <source>
        <dbReference type="Pfam" id="PF01207"/>
    </source>
</evidence>
<dbReference type="GO" id="GO:0003723">
    <property type="term" value="F:RNA binding"/>
    <property type="evidence" value="ECO:0007669"/>
    <property type="project" value="TreeGrafter"/>
</dbReference>
<dbReference type="Proteomes" id="UP000823964">
    <property type="component" value="Unassembled WGS sequence"/>
</dbReference>
<dbReference type="CDD" id="cd02801">
    <property type="entry name" value="DUS_like_FMN"/>
    <property type="match status" value="1"/>
</dbReference>
<keyword evidence="2" id="KW-0285">Flavoprotein</keyword>
<evidence type="ECO:0000256" key="3">
    <source>
        <dbReference type="ARBA" id="ARBA00022643"/>
    </source>
</evidence>
<feature type="non-terminal residue" evidence="8">
    <location>
        <position position="205"/>
    </location>
</feature>
<dbReference type="SUPFAM" id="SSF51395">
    <property type="entry name" value="FMN-linked oxidoreductases"/>
    <property type="match status" value="1"/>
</dbReference>
<keyword evidence="4" id="KW-0819">tRNA processing</keyword>